<proteinExistence type="predicted"/>
<keyword evidence="2" id="KW-1185">Reference proteome</keyword>
<accession>A0ABP9ZS76</accession>
<evidence type="ECO:0000313" key="1">
    <source>
        <dbReference type="EMBL" id="GAA6132303.1"/>
    </source>
</evidence>
<name>A0ABP9ZS76_9GAMM</name>
<reference evidence="1 2" key="1">
    <citation type="submission" date="2024-04" db="EMBL/GenBank/DDBJ databases">
        <title>Draft genome sequence of Halopseudomonas sabulinigri NBRC 116187.</title>
        <authorList>
            <person name="Miyakawa T."/>
            <person name="Kusuya Y."/>
            <person name="Miura T."/>
        </authorList>
    </citation>
    <scope>NUCLEOTIDE SEQUENCE [LARGE SCALE GENOMIC DNA]</scope>
    <source>
        <strain evidence="1 2">4NH20-0042</strain>
    </source>
</reference>
<comment type="caution">
    <text evidence="1">The sequence shown here is derived from an EMBL/GenBank/DDBJ whole genome shotgun (WGS) entry which is preliminary data.</text>
</comment>
<dbReference type="Proteomes" id="UP001486808">
    <property type="component" value="Unassembled WGS sequence"/>
</dbReference>
<organism evidence="1 2">
    <name type="scientific">Halopseudomonas sabulinigri</name>
    <dbReference type="NCBI Taxonomy" id="472181"/>
    <lineage>
        <taxon>Bacteria</taxon>
        <taxon>Pseudomonadati</taxon>
        <taxon>Pseudomonadota</taxon>
        <taxon>Gammaproteobacteria</taxon>
        <taxon>Pseudomonadales</taxon>
        <taxon>Pseudomonadaceae</taxon>
        <taxon>Halopseudomonas</taxon>
    </lineage>
</organism>
<protein>
    <submittedName>
        <fullName evidence="1">Uncharacterized protein</fullName>
    </submittedName>
</protein>
<evidence type="ECO:0000313" key="2">
    <source>
        <dbReference type="Proteomes" id="UP001486808"/>
    </source>
</evidence>
<gene>
    <name evidence="1" type="ORF">NBRC116187_26630</name>
</gene>
<dbReference type="EMBL" id="BAABWD010000003">
    <property type="protein sequence ID" value="GAA6132303.1"/>
    <property type="molecule type" value="Genomic_DNA"/>
</dbReference>
<sequence>MDDDVDIGTVPGEGFIDRVIDDFKDHMVEAGAIVRIPNIHTGSLTDCIKAFKDLDA</sequence>